<feature type="compositionally biased region" description="Polar residues" evidence="1">
    <location>
        <begin position="543"/>
        <end position="554"/>
    </location>
</feature>
<feature type="region of interest" description="Disordered" evidence="1">
    <location>
        <begin position="50"/>
        <end position="83"/>
    </location>
</feature>
<name>X6N4R9_RETFI</name>
<protein>
    <submittedName>
        <fullName evidence="2">Uncharacterized protein</fullName>
    </submittedName>
</protein>
<dbReference type="AlphaFoldDB" id="X6N4R9"/>
<feature type="region of interest" description="Disordered" evidence="1">
    <location>
        <begin position="659"/>
        <end position="713"/>
    </location>
</feature>
<feature type="compositionally biased region" description="Basic and acidic residues" evidence="1">
    <location>
        <begin position="571"/>
        <end position="583"/>
    </location>
</feature>
<comment type="caution">
    <text evidence="2">The sequence shown here is derived from an EMBL/GenBank/DDBJ whole genome shotgun (WGS) entry which is preliminary data.</text>
</comment>
<reference evidence="2 3" key="1">
    <citation type="journal article" date="2013" name="Curr. Biol.">
        <title>The Genome of the Foraminiferan Reticulomyxa filosa.</title>
        <authorList>
            <person name="Glockner G."/>
            <person name="Hulsmann N."/>
            <person name="Schleicher M."/>
            <person name="Noegel A.A."/>
            <person name="Eichinger L."/>
            <person name="Gallinger C."/>
            <person name="Pawlowski J."/>
            <person name="Sierra R."/>
            <person name="Euteneuer U."/>
            <person name="Pillet L."/>
            <person name="Moustafa A."/>
            <person name="Platzer M."/>
            <person name="Groth M."/>
            <person name="Szafranski K."/>
            <person name="Schliwa M."/>
        </authorList>
    </citation>
    <scope>NUCLEOTIDE SEQUENCE [LARGE SCALE GENOMIC DNA]</scope>
</reference>
<dbReference type="Proteomes" id="UP000023152">
    <property type="component" value="Unassembled WGS sequence"/>
</dbReference>
<accession>X6N4R9</accession>
<dbReference type="EMBL" id="ASPP01012014">
    <property type="protein sequence ID" value="ETO21021.1"/>
    <property type="molecule type" value="Genomic_DNA"/>
</dbReference>
<feature type="compositionally biased region" description="Basic and acidic residues" evidence="1">
    <location>
        <begin position="60"/>
        <end position="74"/>
    </location>
</feature>
<feature type="region of interest" description="Disordered" evidence="1">
    <location>
        <begin position="469"/>
        <end position="646"/>
    </location>
</feature>
<feature type="compositionally biased region" description="Polar residues" evidence="1">
    <location>
        <begin position="584"/>
        <end position="602"/>
    </location>
</feature>
<feature type="compositionally biased region" description="Polar residues" evidence="1">
    <location>
        <begin position="301"/>
        <end position="313"/>
    </location>
</feature>
<feature type="region of interest" description="Disordered" evidence="1">
    <location>
        <begin position="420"/>
        <end position="446"/>
    </location>
</feature>
<organism evidence="2 3">
    <name type="scientific">Reticulomyxa filosa</name>
    <dbReference type="NCBI Taxonomy" id="46433"/>
    <lineage>
        <taxon>Eukaryota</taxon>
        <taxon>Sar</taxon>
        <taxon>Rhizaria</taxon>
        <taxon>Retaria</taxon>
        <taxon>Foraminifera</taxon>
        <taxon>Monothalamids</taxon>
        <taxon>Reticulomyxidae</taxon>
        <taxon>Reticulomyxa</taxon>
    </lineage>
</organism>
<keyword evidence="3" id="KW-1185">Reference proteome</keyword>
<gene>
    <name evidence="2" type="ORF">RFI_16184</name>
</gene>
<sequence length="713" mass="80597">RRTQSKKGWYLKKHKIDEELDTQFELYNEIVKAFNEYLEEIGRFKAEKKKRLYTSSHSTHKQETQNKGQSKNESKEEEEEELRQLQELLGEQTILLKDQMKKNKELETSLQSVLSDYSTKINSSNRQIKDLHQQLAQQNAIHQKQVQQLNTTYEQQLLTLKKSKDEAYKKEMGELIQTLSDVRRQFRSQIEELTKQMQSNQSNHEVEVLKLSGTIQELNADLEGVRTSLQRLARINDALMAQRAKHKYLTEKQWNRQKFQNFRTSLVSVKTTADVDEENYNNNNNNNDNNNNNNDNNNNNHQHSASQYIQGRTSGKYRVGETSSVTSTPTQYFRRGEETPLVNSNEDLGASFPNRHNRKESGVSTTSSTSSIAQQSGGKYYKRGDPLPRGVAQSSGNSKMAPIDEFSAPLIVYDASPVSKSISSSPQVHTDTTMGSTAFAGGSSKNRRRQELLQQRNLNAVGQIESIDSKSAVSSTGNDQKLNKASQMNATDPPKSNNEMPIVPKVISGTKEKLVPRYYDTDEDDVDINDSDDDSEDNHAENYINSRSKNQHTSADNDKASKNVKQQNTTHELKDRVQNDDKNANYSRNRSANIHGNKNENLPVTEKKAADLADTDNSGQKNIVSNDNTNSQETGARRLKSTTSSHALTKYKQLKKDNKLVSDYAPMTGPDNAGNTSSVTSEPNSNSGDADTQKSPKRQNTFKKLFFGKKDKQ</sequence>
<feature type="compositionally biased region" description="Polar residues" evidence="1">
    <location>
        <begin position="426"/>
        <end position="436"/>
    </location>
</feature>
<feature type="compositionally biased region" description="Polar residues" evidence="1">
    <location>
        <begin position="469"/>
        <end position="499"/>
    </location>
</feature>
<feature type="non-terminal residue" evidence="2">
    <location>
        <position position="1"/>
    </location>
</feature>
<proteinExistence type="predicted"/>
<feature type="compositionally biased region" description="Polar residues" evidence="1">
    <location>
        <begin position="673"/>
        <end position="690"/>
    </location>
</feature>
<evidence type="ECO:0000313" key="2">
    <source>
        <dbReference type="EMBL" id="ETO21021.1"/>
    </source>
</evidence>
<feature type="compositionally biased region" description="Low complexity" evidence="1">
    <location>
        <begin position="281"/>
        <end position="300"/>
    </location>
</feature>
<feature type="compositionally biased region" description="Polar residues" evidence="1">
    <location>
        <begin position="321"/>
        <end position="331"/>
    </location>
</feature>
<feature type="region of interest" description="Disordered" evidence="1">
    <location>
        <begin position="273"/>
        <end position="399"/>
    </location>
</feature>
<feature type="compositionally biased region" description="Polar residues" evidence="1">
    <location>
        <begin position="615"/>
        <end position="634"/>
    </location>
</feature>
<evidence type="ECO:0000313" key="3">
    <source>
        <dbReference type="Proteomes" id="UP000023152"/>
    </source>
</evidence>
<feature type="compositionally biased region" description="Acidic residues" evidence="1">
    <location>
        <begin position="521"/>
        <end position="536"/>
    </location>
</feature>
<evidence type="ECO:0000256" key="1">
    <source>
        <dbReference type="SAM" id="MobiDB-lite"/>
    </source>
</evidence>